<proteinExistence type="predicted"/>
<dbReference type="InterPro" id="IPR011990">
    <property type="entry name" value="TPR-like_helical_dom_sf"/>
</dbReference>
<keyword evidence="1" id="KW-0802">TPR repeat</keyword>
<evidence type="ECO:0000256" key="1">
    <source>
        <dbReference type="PROSITE-ProRule" id="PRU00339"/>
    </source>
</evidence>
<dbReference type="Gene3D" id="1.25.40.10">
    <property type="entry name" value="Tetratricopeptide repeat domain"/>
    <property type="match status" value="1"/>
</dbReference>
<keyword evidence="2" id="KW-0732">Signal</keyword>
<dbReference type="Gene3D" id="3.40.50.1820">
    <property type="entry name" value="alpha/beta hydrolase"/>
    <property type="match status" value="1"/>
</dbReference>
<accession>A0AAE3SM28</accession>
<dbReference type="RefSeq" id="WP_266010298.1">
    <property type="nucleotide sequence ID" value="NZ_JAPFQP010000001.1"/>
</dbReference>
<feature type="signal peptide" evidence="2">
    <location>
        <begin position="1"/>
        <end position="19"/>
    </location>
</feature>
<gene>
    <name evidence="3" type="ORF">OO016_01690</name>
</gene>
<feature type="chain" id="PRO_5042153105" evidence="2">
    <location>
        <begin position="20"/>
        <end position="381"/>
    </location>
</feature>
<dbReference type="GO" id="GO:0016787">
    <property type="term" value="F:hydrolase activity"/>
    <property type="evidence" value="ECO:0007669"/>
    <property type="project" value="UniProtKB-KW"/>
</dbReference>
<sequence length="381" mass="44099">MRRILLSMAFAISFLGLNAQVTQEIFESFKLQERRNIQYYIPEDYDPGKKYPLVVVLDGEYLFDLVVANAKFYSKFQGMPEAIVLGVGQQPDNLRWEDCAFDERNGLPGEKGPQFYEFLGMEVIPFLETSYSTAPFKIFVGYDITANFGNYFLFKDKSIFNAYISISPFLAPQMASRVPERLNVLQQQIYYHLIVPTGKGDNWNATLQLDKGLKSLNKENIQYYFDEYKAADDTSVITYGLGKAWDRTFGIFKPITPQEYKTQILTSEAPVFDYLKEKYDKIQTLFGFRKKVELNDIMAIYAGCRKKDDFESLKPLAELCKSEFPDTMLGYYLEGEYYEEIGEPKKALRTFEKAFGMKEIDFLTKDMALEKMEALKADFGY</sequence>
<dbReference type="SUPFAM" id="SSF53474">
    <property type="entry name" value="alpha/beta-Hydrolases"/>
    <property type="match status" value="1"/>
</dbReference>
<dbReference type="InterPro" id="IPR019734">
    <property type="entry name" value="TPR_rpt"/>
</dbReference>
<dbReference type="EMBL" id="JAPFQP010000001">
    <property type="protein sequence ID" value="MCX2718302.1"/>
    <property type="molecule type" value="Genomic_DNA"/>
</dbReference>
<evidence type="ECO:0000256" key="2">
    <source>
        <dbReference type="SAM" id="SignalP"/>
    </source>
</evidence>
<reference evidence="3" key="1">
    <citation type="submission" date="2022-11" db="EMBL/GenBank/DDBJ databases">
        <title>The characterization of three novel Bacteroidetes species and genomic analysis of their roles in tidal elemental geochemical cycles.</title>
        <authorList>
            <person name="Ma K.-J."/>
        </authorList>
    </citation>
    <scope>NUCLEOTIDE SEQUENCE</scope>
    <source>
        <strain evidence="3">M415</strain>
    </source>
</reference>
<evidence type="ECO:0000313" key="4">
    <source>
        <dbReference type="Proteomes" id="UP001207116"/>
    </source>
</evidence>
<dbReference type="InterPro" id="IPR000801">
    <property type="entry name" value="Esterase-like"/>
</dbReference>
<comment type="caution">
    <text evidence="3">The sequence shown here is derived from an EMBL/GenBank/DDBJ whole genome shotgun (WGS) entry which is preliminary data.</text>
</comment>
<organism evidence="3 4">
    <name type="scientific">Lentiprolixibacter aurantiacus</name>
    <dbReference type="NCBI Taxonomy" id="2993939"/>
    <lineage>
        <taxon>Bacteria</taxon>
        <taxon>Pseudomonadati</taxon>
        <taxon>Bacteroidota</taxon>
        <taxon>Flavobacteriia</taxon>
        <taxon>Flavobacteriales</taxon>
        <taxon>Flavobacteriaceae</taxon>
        <taxon>Lentiprolixibacter</taxon>
    </lineage>
</organism>
<dbReference type="Pfam" id="PF00756">
    <property type="entry name" value="Esterase"/>
    <property type="match status" value="1"/>
</dbReference>
<dbReference type="PROSITE" id="PS50005">
    <property type="entry name" value="TPR"/>
    <property type="match status" value="1"/>
</dbReference>
<name>A0AAE3SM28_9FLAO</name>
<dbReference type="InterPro" id="IPR029058">
    <property type="entry name" value="AB_hydrolase_fold"/>
</dbReference>
<keyword evidence="3" id="KW-0378">Hydrolase</keyword>
<evidence type="ECO:0000313" key="3">
    <source>
        <dbReference type="EMBL" id="MCX2718302.1"/>
    </source>
</evidence>
<keyword evidence="4" id="KW-1185">Reference proteome</keyword>
<protein>
    <submittedName>
        <fullName evidence="3">Alpha/beta hydrolase-fold protein</fullName>
    </submittedName>
</protein>
<dbReference type="Proteomes" id="UP001207116">
    <property type="component" value="Unassembled WGS sequence"/>
</dbReference>
<feature type="repeat" description="TPR" evidence="1">
    <location>
        <begin position="328"/>
        <end position="361"/>
    </location>
</feature>
<dbReference type="AlphaFoldDB" id="A0AAE3SM28"/>